<dbReference type="AlphaFoldDB" id="A0A817AQD3"/>
<accession>A0A817AQD3</accession>
<name>A0A817AQD3_BRANA</name>
<protein>
    <submittedName>
        <fullName evidence="1">(rape) hypothetical protein</fullName>
    </submittedName>
</protein>
<sequence>MEEVSSFQNYCSWIPDLLPSFAKAVALSGTVTQPWCLVIANRFGVYGSCGVPGWRLLLLGSRQWRVMRRVGVCVVYEPLAPFCDSMRSFGILVPSAVIKQS</sequence>
<gene>
    <name evidence="1" type="ORF">DARMORV10_A04P10920.1</name>
</gene>
<reference evidence="1" key="1">
    <citation type="submission" date="2021-01" db="EMBL/GenBank/DDBJ databases">
        <authorList>
            <consortium name="Genoscope - CEA"/>
            <person name="William W."/>
        </authorList>
    </citation>
    <scope>NUCLEOTIDE SEQUENCE</scope>
</reference>
<evidence type="ECO:0000313" key="1">
    <source>
        <dbReference type="EMBL" id="CAF2271655.1"/>
    </source>
</evidence>
<proteinExistence type="predicted"/>
<dbReference type="Proteomes" id="UP001295469">
    <property type="component" value="Chromosome A04"/>
</dbReference>
<organism evidence="1">
    <name type="scientific">Brassica napus</name>
    <name type="common">Rape</name>
    <dbReference type="NCBI Taxonomy" id="3708"/>
    <lineage>
        <taxon>Eukaryota</taxon>
        <taxon>Viridiplantae</taxon>
        <taxon>Streptophyta</taxon>
        <taxon>Embryophyta</taxon>
        <taxon>Tracheophyta</taxon>
        <taxon>Spermatophyta</taxon>
        <taxon>Magnoliopsida</taxon>
        <taxon>eudicotyledons</taxon>
        <taxon>Gunneridae</taxon>
        <taxon>Pentapetalae</taxon>
        <taxon>rosids</taxon>
        <taxon>malvids</taxon>
        <taxon>Brassicales</taxon>
        <taxon>Brassicaceae</taxon>
        <taxon>Brassiceae</taxon>
        <taxon>Brassica</taxon>
    </lineage>
</organism>
<dbReference type="EMBL" id="HG994358">
    <property type="protein sequence ID" value="CAF2271655.1"/>
    <property type="molecule type" value="Genomic_DNA"/>
</dbReference>